<evidence type="ECO:0000313" key="2">
    <source>
        <dbReference type="Proteomes" id="UP001163603"/>
    </source>
</evidence>
<gene>
    <name evidence="1" type="ORF">Pint_10767</name>
</gene>
<accession>A0ACC0XHH0</accession>
<reference evidence="2" key="1">
    <citation type="journal article" date="2023" name="G3 (Bethesda)">
        <title>Genome assembly and association tests identify interacting loci associated with vigor, precocity, and sex in interspecific pistachio rootstocks.</title>
        <authorList>
            <person name="Palmer W."/>
            <person name="Jacygrad E."/>
            <person name="Sagayaradj S."/>
            <person name="Cavanaugh K."/>
            <person name="Han R."/>
            <person name="Bertier L."/>
            <person name="Beede B."/>
            <person name="Kafkas S."/>
            <person name="Golino D."/>
            <person name="Preece J."/>
            <person name="Michelmore R."/>
        </authorList>
    </citation>
    <scope>NUCLEOTIDE SEQUENCE [LARGE SCALE GENOMIC DNA]</scope>
</reference>
<protein>
    <submittedName>
        <fullName evidence="1">Uncharacterized protein</fullName>
    </submittedName>
</protein>
<name>A0ACC0XHH0_9ROSI</name>
<comment type="caution">
    <text evidence="1">The sequence shown here is derived from an EMBL/GenBank/DDBJ whole genome shotgun (WGS) entry which is preliminary data.</text>
</comment>
<organism evidence="1 2">
    <name type="scientific">Pistacia integerrima</name>
    <dbReference type="NCBI Taxonomy" id="434235"/>
    <lineage>
        <taxon>Eukaryota</taxon>
        <taxon>Viridiplantae</taxon>
        <taxon>Streptophyta</taxon>
        <taxon>Embryophyta</taxon>
        <taxon>Tracheophyta</taxon>
        <taxon>Spermatophyta</taxon>
        <taxon>Magnoliopsida</taxon>
        <taxon>eudicotyledons</taxon>
        <taxon>Gunneridae</taxon>
        <taxon>Pentapetalae</taxon>
        <taxon>rosids</taxon>
        <taxon>malvids</taxon>
        <taxon>Sapindales</taxon>
        <taxon>Anacardiaceae</taxon>
        <taxon>Pistacia</taxon>
    </lineage>
</organism>
<keyword evidence="2" id="KW-1185">Reference proteome</keyword>
<sequence>MPEEEEAGALPDHLRCKRTDGRQWRCNRRVMDDKKLCEVHHLQGRHRQHRQKVPESLKLQRKGKKIFKVQRNPLIRAQKFKKLKKKKRVIGESEALDEAVKKMKLKRGDLQLELIRMVLKKEVEKRKKRKEFEDGDGENSDNSDSDSDAEFTRALPNGLMAVSTIYSSTNSDNAGTSCAVKIGAEPATVSRRCFRSKNIEPVPVGTLQVVPYKRDVVGLRRRRKCHWCKRRNSSLIKCSNCRKLFFCLDCVKERYFYTQEEVKKACPVCRGTCGCKACSSSQCRDLEYKDLLRGKNEVDKVLHFHYFICMLLPVLKHINQDQSIELEIEEKIKGQKPTEVQIKQAELNRNKQFCCNNCQTSITDFHRRCTNCSYTLCLSCCRDILQESVSGSNRSLICKCPNIKKACTSGAQLSEKKSVSTYKQSYGSRTFDSCASLLSWKFPEGGVGISCPPMEFGGCGDSLLDLRRVFPFSWIKELEFSAEQIVGCYELPETIDMSSRCSLCSEIDDEANGIRQLQKAATRENSHDNFLYHPTVMDIQGDKIEHFQKHWGKGHPVVVRNVLQGTSELSWDPIVMFCSYLKNSGPKPGNDEGATNDSDCLDWFEVEIGISQLFLGSVRGQKRANMCDEKLKLKGWLSSRLFQEQFPDHYAKIIHALPFPEYMDPESGVLNIASKLPQKLPKPDLGPCVYISYGSGEELVQADSVTKLCYDLCDVVNILAHTTDVPVSTKQLNKIRELMKRHKGQDQMDFADVAPEHKSSLNGEDMEVGLCDIVRDDLTRHETNDLNLKDKNMSEDGEYDTDSDSSIPCCGTIRSSKPSEKREVSDSKYLTQDRMAETCGAQWDVFRRQDVPKLIEYLHRHSNEFTHGNGFHKHVVHPILDQHFFLDSTHKMRLKEEFEIEPWTFEQHVGEAVIIPAGCPYQIKNLKSCVNVVLDFVSPESVSDCIQLIGELRLLPYGHKAKPNKLEVKTMALYGISTAIKEIRELTHADHDSQVGMRTWKNTSISALEHLRAVNKVAHLEFRQSSSDVVLVEWGGLP</sequence>
<dbReference type="EMBL" id="CM047747">
    <property type="protein sequence ID" value="KAJ0017039.1"/>
    <property type="molecule type" value="Genomic_DNA"/>
</dbReference>
<proteinExistence type="predicted"/>
<evidence type="ECO:0000313" key="1">
    <source>
        <dbReference type="EMBL" id="KAJ0017039.1"/>
    </source>
</evidence>
<dbReference type="Proteomes" id="UP001163603">
    <property type="component" value="Chromosome 12"/>
</dbReference>